<evidence type="ECO:0000259" key="4">
    <source>
        <dbReference type="Pfam" id="PF13439"/>
    </source>
</evidence>
<protein>
    <recommendedName>
        <fullName evidence="6">Glycosyl transferase family 1 domain-containing protein</fullName>
    </recommendedName>
</protein>
<dbReference type="PANTHER" id="PTHR12526">
    <property type="entry name" value="GLYCOSYLTRANSFERASE"/>
    <property type="match status" value="1"/>
</dbReference>
<evidence type="ECO:0000256" key="1">
    <source>
        <dbReference type="ARBA" id="ARBA00022676"/>
    </source>
</evidence>
<feature type="domain" description="Glycosyltransferase subfamily 4-like N-terminal" evidence="4">
    <location>
        <begin position="21"/>
        <end position="170"/>
    </location>
</feature>
<keyword evidence="2" id="KW-0808">Transferase</keyword>
<feature type="domain" description="Glycosyl transferase family 1" evidence="3">
    <location>
        <begin position="185"/>
        <end position="342"/>
    </location>
</feature>
<sequence>MTSKTSATFGPILFPFTGSTVGGSHISTFHLARSLATDYGIKCVVLAASASNVARQAAEMDLEVRSIEDGPAKARDPVADITKLPRRVRTLKSYGPSAIVHCNDIWSLQSWGIAGRMLGLPLVYHHRALLRMPWFDRALVRQSHGIITISDPCRRDLRFLPGDRVTCVLNPFPDPMLEPPTGWRTEFRAHAPEDAEPVLIGFIGNFQFRKRPDFFLDVCAAIAAREPRARFVIFGRERDFRSRDLESRAADLGIADRLILAGFRSPPEMNIATLDILLAPAFGEPFGRTLVEALLLGVPFVATDDAGHSEIVARWSGGILVKPHATVDEFADAAMRVLAAPKDVVLSLDDRRKVAEELSPQTHAARIMAVYRHISEARG</sequence>
<dbReference type="Pfam" id="PF13439">
    <property type="entry name" value="Glyco_transf_4"/>
    <property type="match status" value="1"/>
</dbReference>
<name>A0A1B2EE69_9HYPH</name>
<reference evidence="5" key="1">
    <citation type="submission" date="2016-07" db="EMBL/GenBank/DDBJ databases">
        <title>Microvirga ossetica sp. nov. a new species of rhizobia isolated from root nodules of the legume species Vicia alpestris Steven originated from North Ossetia region in the Caucasus.</title>
        <authorList>
            <person name="Safronova V.I."/>
            <person name="Kuznetsova I.G."/>
            <person name="Sazanova A.L."/>
            <person name="Belimov A."/>
            <person name="Andronov E."/>
            <person name="Osledkin Y.S."/>
            <person name="Onishchuk O.P."/>
            <person name="Kurchak O.N."/>
            <person name="Shaposhnikov A.I."/>
            <person name="Willems A."/>
            <person name="Tikhonovich I.A."/>
        </authorList>
    </citation>
    <scope>NUCLEOTIDE SEQUENCE [LARGE SCALE GENOMIC DNA]</scope>
    <source>
        <strain evidence="5">V5/3M</strain>
    </source>
</reference>
<evidence type="ECO:0000313" key="5">
    <source>
        <dbReference type="EMBL" id="ANY78281.1"/>
    </source>
</evidence>
<dbReference type="CDD" id="cd03801">
    <property type="entry name" value="GT4_PimA-like"/>
    <property type="match status" value="1"/>
</dbReference>
<dbReference type="OrthoDB" id="7847955at2"/>
<dbReference type="SUPFAM" id="SSF53756">
    <property type="entry name" value="UDP-Glycosyltransferase/glycogen phosphorylase"/>
    <property type="match status" value="1"/>
</dbReference>
<dbReference type="KEGG" id="moc:BB934_08560"/>
<dbReference type="PANTHER" id="PTHR12526:SF510">
    <property type="entry name" value="D-INOSITOL 3-PHOSPHATE GLYCOSYLTRANSFERASE"/>
    <property type="match status" value="1"/>
</dbReference>
<gene>
    <name evidence="5" type="ORF">BB934_08560</name>
</gene>
<accession>A0A1B2EE69</accession>
<dbReference type="InterPro" id="IPR028098">
    <property type="entry name" value="Glyco_trans_4-like_N"/>
</dbReference>
<dbReference type="Pfam" id="PF00534">
    <property type="entry name" value="Glycos_transf_1"/>
    <property type="match status" value="1"/>
</dbReference>
<evidence type="ECO:0000259" key="3">
    <source>
        <dbReference type="Pfam" id="PF00534"/>
    </source>
</evidence>
<evidence type="ECO:0000256" key="2">
    <source>
        <dbReference type="ARBA" id="ARBA00022679"/>
    </source>
</evidence>
<dbReference type="AlphaFoldDB" id="A0A1B2EE69"/>
<evidence type="ECO:0008006" key="6">
    <source>
        <dbReference type="Google" id="ProtNLM"/>
    </source>
</evidence>
<proteinExistence type="predicted"/>
<dbReference type="InterPro" id="IPR001296">
    <property type="entry name" value="Glyco_trans_1"/>
</dbReference>
<dbReference type="Gene3D" id="3.40.50.2000">
    <property type="entry name" value="Glycogen Phosphorylase B"/>
    <property type="match status" value="2"/>
</dbReference>
<organism evidence="5">
    <name type="scientific">Microvirga ossetica</name>
    <dbReference type="NCBI Taxonomy" id="1882682"/>
    <lineage>
        <taxon>Bacteria</taxon>
        <taxon>Pseudomonadati</taxon>
        <taxon>Pseudomonadota</taxon>
        <taxon>Alphaproteobacteria</taxon>
        <taxon>Hyphomicrobiales</taxon>
        <taxon>Methylobacteriaceae</taxon>
        <taxon>Microvirga</taxon>
    </lineage>
</organism>
<dbReference type="GO" id="GO:0016757">
    <property type="term" value="F:glycosyltransferase activity"/>
    <property type="evidence" value="ECO:0007669"/>
    <property type="project" value="UniProtKB-KW"/>
</dbReference>
<dbReference type="RefSeq" id="WP_099509269.1">
    <property type="nucleotide sequence ID" value="NZ_CP016616.1"/>
</dbReference>
<keyword evidence="1" id="KW-0328">Glycosyltransferase</keyword>
<dbReference type="EMBL" id="CP016616">
    <property type="protein sequence ID" value="ANY78281.1"/>
    <property type="molecule type" value="Genomic_DNA"/>
</dbReference>